<dbReference type="KEGG" id="tet:TTHERM_001609734"/>
<proteinExistence type="predicted"/>
<dbReference type="RefSeq" id="XP_012654229.1">
    <property type="nucleotide sequence ID" value="XM_012798775.1"/>
</dbReference>
<reference evidence="2" key="1">
    <citation type="journal article" date="2006" name="PLoS Biol.">
        <title>Macronuclear genome sequence of the ciliate Tetrahymena thermophila, a model eukaryote.</title>
        <authorList>
            <person name="Eisen J.A."/>
            <person name="Coyne R.S."/>
            <person name="Wu M."/>
            <person name="Wu D."/>
            <person name="Thiagarajan M."/>
            <person name="Wortman J.R."/>
            <person name="Badger J.H."/>
            <person name="Ren Q."/>
            <person name="Amedeo P."/>
            <person name="Jones K.M."/>
            <person name="Tallon L.J."/>
            <person name="Delcher A.L."/>
            <person name="Salzberg S.L."/>
            <person name="Silva J.C."/>
            <person name="Haas B.J."/>
            <person name="Majoros W.H."/>
            <person name="Farzad M."/>
            <person name="Carlton J.M."/>
            <person name="Smith R.K. Jr."/>
            <person name="Garg J."/>
            <person name="Pearlman R.E."/>
            <person name="Karrer K.M."/>
            <person name="Sun L."/>
            <person name="Manning G."/>
            <person name="Elde N.C."/>
            <person name="Turkewitz A.P."/>
            <person name="Asai D.J."/>
            <person name="Wilkes D.E."/>
            <person name="Wang Y."/>
            <person name="Cai H."/>
            <person name="Collins K."/>
            <person name="Stewart B.A."/>
            <person name="Lee S.R."/>
            <person name="Wilamowska K."/>
            <person name="Weinberg Z."/>
            <person name="Ruzzo W.L."/>
            <person name="Wloga D."/>
            <person name="Gaertig J."/>
            <person name="Frankel J."/>
            <person name="Tsao C.-C."/>
            <person name="Gorovsky M.A."/>
            <person name="Keeling P.J."/>
            <person name="Waller R.F."/>
            <person name="Patron N.J."/>
            <person name="Cherry J.M."/>
            <person name="Stover N.A."/>
            <person name="Krieger C.J."/>
            <person name="del Toro C."/>
            <person name="Ryder H.F."/>
            <person name="Williamson S.C."/>
            <person name="Barbeau R.A."/>
            <person name="Hamilton E.P."/>
            <person name="Orias E."/>
        </authorList>
    </citation>
    <scope>NUCLEOTIDE SEQUENCE [LARGE SCALE GENOMIC DNA]</scope>
    <source>
        <strain evidence="2">SB210</strain>
    </source>
</reference>
<name>W7XGG7_TETTS</name>
<accession>W7XGG7</accession>
<organism evidence="1 2">
    <name type="scientific">Tetrahymena thermophila (strain SB210)</name>
    <dbReference type="NCBI Taxonomy" id="312017"/>
    <lineage>
        <taxon>Eukaryota</taxon>
        <taxon>Sar</taxon>
        <taxon>Alveolata</taxon>
        <taxon>Ciliophora</taxon>
        <taxon>Intramacronucleata</taxon>
        <taxon>Oligohymenophorea</taxon>
        <taxon>Hymenostomatida</taxon>
        <taxon>Tetrahymenina</taxon>
        <taxon>Tetrahymenidae</taxon>
        <taxon>Tetrahymena</taxon>
    </lineage>
</organism>
<dbReference type="EMBL" id="GG662617">
    <property type="protein sequence ID" value="EWS73236.1"/>
    <property type="molecule type" value="Genomic_DNA"/>
</dbReference>
<keyword evidence="2" id="KW-1185">Reference proteome</keyword>
<protein>
    <submittedName>
        <fullName evidence="1">Uncharacterized protein</fullName>
    </submittedName>
</protein>
<sequence length="124" mass="14885">MKIELLMKLLFSNKYVETQQNFSYLNCDNKQLKVLLALQLQTYNQYLKFKDIISFNVIICINMLRQKKVEIICCSKQKVFIVDPVSYQLIRKEIKRKSTKNQELRKNEGIILNQKQIRKIQIIQ</sequence>
<dbReference type="Proteomes" id="UP000009168">
    <property type="component" value="Unassembled WGS sequence"/>
</dbReference>
<evidence type="ECO:0000313" key="1">
    <source>
        <dbReference type="EMBL" id="EWS73236.1"/>
    </source>
</evidence>
<dbReference type="AlphaFoldDB" id="W7XGG7"/>
<gene>
    <name evidence="1" type="ORF">TTHERM_001609734</name>
</gene>
<dbReference type="InParanoid" id="W7XGG7"/>
<evidence type="ECO:0000313" key="2">
    <source>
        <dbReference type="Proteomes" id="UP000009168"/>
    </source>
</evidence>
<dbReference type="GeneID" id="24442489"/>